<proteinExistence type="inferred from homology"/>
<dbReference type="SUPFAM" id="SSF52540">
    <property type="entry name" value="P-loop containing nucleoside triphosphate hydrolases"/>
    <property type="match status" value="1"/>
</dbReference>
<keyword evidence="3" id="KW-0547">Nucleotide-binding</keyword>
<name>A0A415QH06_9BACT</name>
<dbReference type="Gene3D" id="3.40.50.300">
    <property type="entry name" value="P-loop containing nucleotide triphosphate hydrolases"/>
    <property type="match status" value="1"/>
</dbReference>
<dbReference type="Pfam" id="PF00005">
    <property type="entry name" value="ABC_tran"/>
    <property type="match status" value="1"/>
</dbReference>
<keyword evidence="2" id="KW-0813">Transport</keyword>
<dbReference type="PANTHER" id="PTHR43335">
    <property type="entry name" value="ABC TRANSPORTER, ATP-BINDING PROTEIN"/>
    <property type="match status" value="1"/>
</dbReference>
<dbReference type="PANTHER" id="PTHR43335:SF4">
    <property type="entry name" value="ABC TRANSPORTER, ATP-BINDING PROTEIN"/>
    <property type="match status" value="1"/>
</dbReference>
<dbReference type="InterPro" id="IPR027417">
    <property type="entry name" value="P-loop_NTPase"/>
</dbReference>
<sequence>MKEEAIVKVEHLSHRYSVQWAVKDISFEIPEKGIYGLLGSNGAGKSTVMNIMCGVLKQTEGDVFVHGADTRKDPLEAKKHIGFLPQQAPLYTDMSVKEYLTHSAYLRRMPDNEIKAAVDEVLERCSITHFRDRLIKNLSGGYQQRVGIAQAIVHKPDLVVFDEPTNGLDPTQILDIRYLIQDIAKERTVILSTHILTEVHAICDYLLMIEQGKLVFSGTVDQFDNYIVPSTIFLQLADAPAPEVLMQVEGVTGVEELGGQRFRISFEDAEGVLERLVEASSRNHWRLMEIRPEKSSLDDIFAVLSKQAR</sequence>
<dbReference type="InterPro" id="IPR003439">
    <property type="entry name" value="ABC_transporter-like_ATP-bd"/>
</dbReference>
<keyword evidence="4 6" id="KW-0067">ATP-binding</keyword>
<evidence type="ECO:0000256" key="1">
    <source>
        <dbReference type="ARBA" id="ARBA00005417"/>
    </source>
</evidence>
<evidence type="ECO:0000256" key="4">
    <source>
        <dbReference type="ARBA" id="ARBA00022840"/>
    </source>
</evidence>
<evidence type="ECO:0000256" key="2">
    <source>
        <dbReference type="ARBA" id="ARBA00022448"/>
    </source>
</evidence>
<protein>
    <submittedName>
        <fullName evidence="6">ABC transporter ATP-binding protein</fullName>
    </submittedName>
</protein>
<dbReference type="SMART" id="SM00382">
    <property type="entry name" value="AAA"/>
    <property type="match status" value="1"/>
</dbReference>
<dbReference type="GO" id="GO:0016887">
    <property type="term" value="F:ATP hydrolysis activity"/>
    <property type="evidence" value="ECO:0007669"/>
    <property type="project" value="InterPro"/>
</dbReference>
<comment type="similarity">
    <text evidence="1">Belongs to the ABC transporter superfamily.</text>
</comment>
<evidence type="ECO:0000313" key="6">
    <source>
        <dbReference type="EMBL" id="RHM42483.1"/>
    </source>
</evidence>
<dbReference type="GO" id="GO:0005524">
    <property type="term" value="F:ATP binding"/>
    <property type="evidence" value="ECO:0007669"/>
    <property type="project" value="UniProtKB-KW"/>
</dbReference>
<evidence type="ECO:0000259" key="5">
    <source>
        <dbReference type="PROSITE" id="PS50893"/>
    </source>
</evidence>
<evidence type="ECO:0000313" key="7">
    <source>
        <dbReference type="Proteomes" id="UP000286038"/>
    </source>
</evidence>
<dbReference type="Proteomes" id="UP000286038">
    <property type="component" value="Unassembled WGS sequence"/>
</dbReference>
<dbReference type="PROSITE" id="PS50893">
    <property type="entry name" value="ABC_TRANSPORTER_2"/>
    <property type="match status" value="1"/>
</dbReference>
<evidence type="ECO:0000256" key="3">
    <source>
        <dbReference type="ARBA" id="ARBA00022741"/>
    </source>
</evidence>
<dbReference type="InterPro" id="IPR003593">
    <property type="entry name" value="AAA+_ATPase"/>
</dbReference>
<organism evidence="6 7">
    <name type="scientific">Butyricimonas virosa</name>
    <dbReference type="NCBI Taxonomy" id="544645"/>
    <lineage>
        <taxon>Bacteria</taxon>
        <taxon>Pseudomonadati</taxon>
        <taxon>Bacteroidota</taxon>
        <taxon>Bacteroidia</taxon>
        <taxon>Bacteroidales</taxon>
        <taxon>Odoribacteraceae</taxon>
        <taxon>Butyricimonas</taxon>
    </lineage>
</organism>
<dbReference type="EMBL" id="QRPV01000012">
    <property type="protein sequence ID" value="RHM42483.1"/>
    <property type="molecule type" value="Genomic_DNA"/>
</dbReference>
<dbReference type="AlphaFoldDB" id="A0A415QH06"/>
<comment type="caution">
    <text evidence="6">The sequence shown here is derived from an EMBL/GenBank/DDBJ whole genome shotgun (WGS) entry which is preliminary data.</text>
</comment>
<feature type="domain" description="ABC transporter" evidence="5">
    <location>
        <begin position="7"/>
        <end position="236"/>
    </location>
</feature>
<accession>A0A415QH06</accession>
<reference evidence="6 7" key="1">
    <citation type="submission" date="2018-08" db="EMBL/GenBank/DDBJ databases">
        <title>A genome reference for cultivated species of the human gut microbiota.</title>
        <authorList>
            <person name="Zou Y."/>
            <person name="Xue W."/>
            <person name="Luo G."/>
        </authorList>
    </citation>
    <scope>NUCLEOTIDE SEQUENCE [LARGE SCALE GENOMIC DNA]</scope>
    <source>
        <strain evidence="6 7">AF34-33</strain>
    </source>
</reference>
<dbReference type="RefSeq" id="WP_118450143.1">
    <property type="nucleotide sequence ID" value="NZ_CABJDM010000012.1"/>
</dbReference>
<gene>
    <name evidence="6" type="ORF">DWZ68_10765</name>
</gene>